<sequence>MGTACTHITLAKGEHVSAAGTGISEHQCYFITCLQGLGFYRESFISFPKLIRAGDRHIIKHSRYFTVYAKQDLILEIKEQPSDS</sequence>
<gene>
    <name evidence="1" type="ORF">C2869_01075</name>
</gene>
<protein>
    <submittedName>
        <fullName evidence="1">Uncharacterized protein</fullName>
    </submittedName>
</protein>
<name>A0A2S0VLN5_9ALTE</name>
<dbReference type="RefSeq" id="WP_108601196.1">
    <property type="nucleotide sequence ID" value="NZ_CP026604.1"/>
</dbReference>
<dbReference type="AlphaFoldDB" id="A0A2S0VLN5"/>
<dbReference type="Proteomes" id="UP000244441">
    <property type="component" value="Chromosome"/>
</dbReference>
<keyword evidence="2" id="KW-1185">Reference proteome</keyword>
<reference evidence="1 2" key="1">
    <citation type="submission" date="2018-01" db="EMBL/GenBank/DDBJ databases">
        <title>Genome sequence of a Cantenovulum-like bacteria.</title>
        <authorList>
            <person name="Tan W.R."/>
            <person name="Lau N.-S."/>
            <person name="Go F."/>
            <person name="Amirul A.-A.A."/>
        </authorList>
    </citation>
    <scope>NUCLEOTIDE SEQUENCE [LARGE SCALE GENOMIC DNA]</scope>
    <source>
        <strain evidence="1 2">CCB-QB4</strain>
    </source>
</reference>
<dbReference type="KEGG" id="cate:C2869_01075"/>
<dbReference type="EMBL" id="CP026604">
    <property type="protein sequence ID" value="AWB65118.1"/>
    <property type="molecule type" value="Genomic_DNA"/>
</dbReference>
<organism evidence="1 2">
    <name type="scientific">Saccharobesus litoralis</name>
    <dbReference type="NCBI Taxonomy" id="2172099"/>
    <lineage>
        <taxon>Bacteria</taxon>
        <taxon>Pseudomonadati</taxon>
        <taxon>Pseudomonadota</taxon>
        <taxon>Gammaproteobacteria</taxon>
        <taxon>Alteromonadales</taxon>
        <taxon>Alteromonadaceae</taxon>
        <taxon>Saccharobesus</taxon>
    </lineage>
</organism>
<accession>A0A2S0VLN5</accession>
<evidence type="ECO:0000313" key="1">
    <source>
        <dbReference type="EMBL" id="AWB65118.1"/>
    </source>
</evidence>
<proteinExistence type="predicted"/>
<evidence type="ECO:0000313" key="2">
    <source>
        <dbReference type="Proteomes" id="UP000244441"/>
    </source>
</evidence>